<gene>
    <name evidence="2" type="ORF">MA04_02461</name>
</gene>
<dbReference type="RefSeq" id="WP_262460748.1">
    <property type="nucleotide sequence ID" value="NZ_ARXS01000013.1"/>
</dbReference>
<dbReference type="EMBL" id="ARXS01000013">
    <property type="protein sequence ID" value="MCU5783161.1"/>
    <property type="molecule type" value="Genomic_DNA"/>
</dbReference>
<proteinExistence type="predicted"/>
<reference evidence="2" key="1">
    <citation type="submission" date="2012-09" db="EMBL/GenBank/DDBJ databases">
        <title>Genome Sequence of alkane-degrading Bacterium Alcanivorax balearicus MACL04.</title>
        <authorList>
            <person name="Lai Q."/>
            <person name="Shao Z."/>
        </authorList>
    </citation>
    <scope>NUCLEOTIDE SEQUENCE</scope>
    <source>
        <strain evidence="2">MACL04</strain>
    </source>
</reference>
<feature type="transmembrane region" description="Helical" evidence="1">
    <location>
        <begin position="12"/>
        <end position="32"/>
    </location>
</feature>
<keyword evidence="1" id="KW-1133">Transmembrane helix</keyword>
<keyword evidence="3" id="KW-1185">Reference proteome</keyword>
<organism evidence="2 3">
    <name type="scientific">Alloalcanivorax balearicus MACL04</name>
    <dbReference type="NCBI Taxonomy" id="1177182"/>
    <lineage>
        <taxon>Bacteria</taxon>
        <taxon>Pseudomonadati</taxon>
        <taxon>Pseudomonadota</taxon>
        <taxon>Gammaproteobacteria</taxon>
        <taxon>Oceanospirillales</taxon>
        <taxon>Alcanivoracaceae</taxon>
        <taxon>Alloalcanivorax</taxon>
    </lineage>
</organism>
<evidence type="ECO:0000313" key="3">
    <source>
        <dbReference type="Proteomes" id="UP001064106"/>
    </source>
</evidence>
<keyword evidence="1" id="KW-0472">Membrane</keyword>
<evidence type="ECO:0000313" key="2">
    <source>
        <dbReference type="EMBL" id="MCU5783161.1"/>
    </source>
</evidence>
<evidence type="ECO:0000256" key="1">
    <source>
        <dbReference type="SAM" id="Phobius"/>
    </source>
</evidence>
<dbReference type="Proteomes" id="UP001064106">
    <property type="component" value="Unassembled WGS sequence"/>
</dbReference>
<comment type="caution">
    <text evidence="2">The sequence shown here is derived from an EMBL/GenBank/DDBJ whole genome shotgun (WGS) entry which is preliminary data.</text>
</comment>
<keyword evidence="1" id="KW-0812">Transmembrane</keyword>
<accession>A0ABT2R060</accession>
<name>A0ABT2R060_9GAMM</name>
<sequence>MTELESKSHMTTGNWIFVVAAALLGVINLIDFAFHGNDLRDLGAAVGLLFIAWGGYKDITMVMVGGALLAIGSVAAKYLL</sequence>
<protein>
    <submittedName>
        <fullName evidence="2">Uncharacterized protein</fullName>
    </submittedName>
</protein>